<gene>
    <name evidence="4" type="ORF">ACFQ5N_11755</name>
</gene>
<keyword evidence="5" id="KW-1185">Reference proteome</keyword>
<evidence type="ECO:0000313" key="5">
    <source>
        <dbReference type="Proteomes" id="UP001597241"/>
    </source>
</evidence>
<proteinExistence type="predicted"/>
<keyword evidence="1" id="KW-0175">Coiled coil</keyword>
<comment type="caution">
    <text evidence="4">The sequence shown here is derived from an EMBL/GenBank/DDBJ whole genome shotgun (WGS) entry which is preliminary data.</text>
</comment>
<dbReference type="EMBL" id="JBHTMV010000006">
    <property type="protein sequence ID" value="MFD1294512.1"/>
    <property type="molecule type" value="Genomic_DNA"/>
</dbReference>
<evidence type="ECO:0000313" key="4">
    <source>
        <dbReference type="EMBL" id="MFD1294512.1"/>
    </source>
</evidence>
<feature type="coiled-coil region" evidence="1">
    <location>
        <begin position="112"/>
        <end position="155"/>
    </location>
</feature>
<keyword evidence="3" id="KW-0812">Transmembrane</keyword>
<dbReference type="RefSeq" id="WP_386809750.1">
    <property type="nucleotide sequence ID" value="NZ_JBHTMV010000006.1"/>
</dbReference>
<protein>
    <submittedName>
        <fullName evidence="4">Energy transducer TonB</fullName>
    </submittedName>
</protein>
<organism evidence="4 5">
    <name type="scientific">Lutibacter holmesii</name>
    <dbReference type="NCBI Taxonomy" id="1137985"/>
    <lineage>
        <taxon>Bacteria</taxon>
        <taxon>Pseudomonadati</taxon>
        <taxon>Bacteroidota</taxon>
        <taxon>Flavobacteriia</taxon>
        <taxon>Flavobacteriales</taxon>
        <taxon>Flavobacteriaceae</taxon>
        <taxon>Lutibacter</taxon>
    </lineage>
</organism>
<name>A0ABW3WRI7_9FLAO</name>
<sequence>MSHFLDTKYKKQSAAITTVIMSLLVLVLFFVGLNYMDPPEEYGIAVNFGTSNVGMGAIQPEAPLKAQSEEIVEEQEEVIEEVVEATEPEVSQEETVVSEDVATQETEESIAIKKALEEKKKADALAEKQRLEEERIEKERQEAIAKQKAEEAEKKKKLDALMGGINNTNGTATGGEGNDNEAGDKGKETGDPYAPSYFGNAGKGSRGVGYGLNGRGKPTGKIFKQECNEYGLVVIRIEVNKQGNVVKTSLDLKNTKNDAPCLVETAKKIAKTYEWEVDNDAPTRQFGFVYINFKQQ</sequence>
<feature type="transmembrane region" description="Helical" evidence="3">
    <location>
        <begin position="12"/>
        <end position="33"/>
    </location>
</feature>
<evidence type="ECO:0000256" key="3">
    <source>
        <dbReference type="SAM" id="Phobius"/>
    </source>
</evidence>
<keyword evidence="3" id="KW-0472">Membrane</keyword>
<evidence type="ECO:0000256" key="2">
    <source>
        <dbReference type="SAM" id="MobiDB-lite"/>
    </source>
</evidence>
<dbReference type="Proteomes" id="UP001597241">
    <property type="component" value="Unassembled WGS sequence"/>
</dbReference>
<reference evidence="5" key="1">
    <citation type="journal article" date="2019" name="Int. J. Syst. Evol. Microbiol.">
        <title>The Global Catalogue of Microorganisms (GCM) 10K type strain sequencing project: providing services to taxonomists for standard genome sequencing and annotation.</title>
        <authorList>
            <consortium name="The Broad Institute Genomics Platform"/>
            <consortium name="The Broad Institute Genome Sequencing Center for Infectious Disease"/>
            <person name="Wu L."/>
            <person name="Ma J."/>
        </authorList>
    </citation>
    <scope>NUCLEOTIDE SEQUENCE [LARGE SCALE GENOMIC DNA]</scope>
    <source>
        <strain evidence="5">CCUG 62221</strain>
    </source>
</reference>
<evidence type="ECO:0000256" key="1">
    <source>
        <dbReference type="SAM" id="Coils"/>
    </source>
</evidence>
<accession>A0ABW3WRI7</accession>
<feature type="region of interest" description="Disordered" evidence="2">
    <location>
        <begin position="164"/>
        <end position="191"/>
    </location>
</feature>
<keyword evidence="3" id="KW-1133">Transmembrane helix</keyword>